<evidence type="ECO:0000256" key="18">
    <source>
        <dbReference type="PIRSR" id="PIRSR006135-1"/>
    </source>
</evidence>
<dbReference type="GO" id="GO:0005524">
    <property type="term" value="F:ATP binding"/>
    <property type="evidence" value="ECO:0007669"/>
    <property type="project" value="UniProtKB-KW"/>
</dbReference>
<evidence type="ECO:0000313" key="20">
    <source>
        <dbReference type="EMBL" id="RFU62400.1"/>
    </source>
</evidence>
<dbReference type="GO" id="GO:0005525">
    <property type="term" value="F:GTP binding"/>
    <property type="evidence" value="ECO:0007669"/>
    <property type="project" value="UniProtKB-KW"/>
</dbReference>
<dbReference type="RefSeq" id="WP_117323296.1">
    <property type="nucleotide sequence ID" value="NZ_QVTD01000010.1"/>
</dbReference>
<evidence type="ECO:0000256" key="14">
    <source>
        <dbReference type="ARBA" id="ARBA00022840"/>
    </source>
</evidence>
<comment type="catalytic activity">
    <reaction evidence="3">
        <text>adenosylcob(III)inamide + GTP = adenosylcob(III)inamide phosphate + GDP + H(+)</text>
        <dbReference type="Rhea" id="RHEA:15765"/>
        <dbReference type="ChEBI" id="CHEBI:2480"/>
        <dbReference type="ChEBI" id="CHEBI:15378"/>
        <dbReference type="ChEBI" id="CHEBI:37565"/>
        <dbReference type="ChEBI" id="CHEBI:58189"/>
        <dbReference type="ChEBI" id="CHEBI:58502"/>
        <dbReference type="EC" id="2.7.1.156"/>
    </reaction>
</comment>
<evidence type="ECO:0000256" key="5">
    <source>
        <dbReference type="ARBA" id="ARBA00004692"/>
    </source>
</evidence>
<evidence type="ECO:0000256" key="3">
    <source>
        <dbReference type="ARBA" id="ARBA00001522"/>
    </source>
</evidence>
<dbReference type="InterPro" id="IPR003203">
    <property type="entry name" value="CobU/CobP"/>
</dbReference>
<dbReference type="GO" id="GO:0043752">
    <property type="term" value="F:adenosylcobinamide kinase activity"/>
    <property type="evidence" value="ECO:0007669"/>
    <property type="project" value="UniProtKB-EC"/>
</dbReference>
<keyword evidence="14" id="KW-0067">ATP-binding</keyword>
<evidence type="ECO:0000313" key="21">
    <source>
        <dbReference type="Proteomes" id="UP000262939"/>
    </source>
</evidence>
<keyword evidence="10" id="KW-0169">Cobalamin biosynthesis</keyword>
<dbReference type="Pfam" id="PF02283">
    <property type="entry name" value="CobU"/>
    <property type="match status" value="1"/>
</dbReference>
<dbReference type="Proteomes" id="UP000262939">
    <property type="component" value="Unassembled WGS sequence"/>
</dbReference>
<evidence type="ECO:0000256" key="17">
    <source>
        <dbReference type="ARBA" id="ARBA00030571"/>
    </source>
</evidence>
<protein>
    <recommendedName>
        <fullName evidence="16">Adenosylcobinamide kinase</fullName>
        <ecNumber evidence="8">2.7.1.156</ecNumber>
        <ecNumber evidence="9">2.7.7.62</ecNumber>
    </recommendedName>
    <alternativeName>
        <fullName evidence="17">Adenosylcobinamide-phosphate guanylyltransferase</fullName>
    </alternativeName>
</protein>
<evidence type="ECO:0000256" key="11">
    <source>
        <dbReference type="ARBA" id="ARBA00022679"/>
    </source>
</evidence>
<dbReference type="SUPFAM" id="SSF52540">
    <property type="entry name" value="P-loop containing nucleoside triphosphate hydrolases"/>
    <property type="match status" value="1"/>
</dbReference>
<feature type="binding site" evidence="19">
    <location>
        <begin position="11"/>
        <end position="18"/>
    </location>
    <ligand>
        <name>GTP</name>
        <dbReference type="ChEBI" id="CHEBI:37565"/>
    </ligand>
</feature>
<dbReference type="AlphaFoldDB" id="A0A372L9V1"/>
<evidence type="ECO:0000256" key="7">
    <source>
        <dbReference type="ARBA" id="ARBA00007490"/>
    </source>
</evidence>
<reference evidence="20 21" key="1">
    <citation type="submission" date="2018-08" db="EMBL/GenBank/DDBJ databases">
        <title>Bacillus chawlae sp. nov., Bacillus glennii sp. nov., and Bacillus saganii sp. nov. Isolated from the Vehicle Assembly Building at Kennedy Space Center where the Viking Spacecraft were Assembled.</title>
        <authorList>
            <person name="Seuylemezian A."/>
            <person name="Vaishampayan P."/>
        </authorList>
    </citation>
    <scope>NUCLEOTIDE SEQUENCE [LARGE SCALE GENOMIC DNA]</scope>
    <source>
        <strain evidence="20 21">V44-8</strain>
    </source>
</reference>
<comment type="pathway">
    <text evidence="5">Cofactor biosynthesis; adenosylcobalamin biosynthesis; adenosylcobalamin from cob(II)yrinate a,c-diamide: step 6/7.</text>
</comment>
<keyword evidence="11" id="KW-0808">Transferase</keyword>
<dbReference type="GO" id="GO:0009236">
    <property type="term" value="P:cobalamin biosynthetic process"/>
    <property type="evidence" value="ECO:0007669"/>
    <property type="project" value="UniProtKB-UniPathway"/>
</dbReference>
<name>A0A372L9V1_9BACI</name>
<comment type="catalytic activity">
    <reaction evidence="1">
        <text>adenosylcob(III)inamide + ATP = adenosylcob(III)inamide phosphate + ADP + H(+)</text>
        <dbReference type="Rhea" id="RHEA:15769"/>
        <dbReference type="ChEBI" id="CHEBI:2480"/>
        <dbReference type="ChEBI" id="CHEBI:15378"/>
        <dbReference type="ChEBI" id="CHEBI:30616"/>
        <dbReference type="ChEBI" id="CHEBI:58502"/>
        <dbReference type="ChEBI" id="CHEBI:456216"/>
        <dbReference type="EC" id="2.7.1.156"/>
    </reaction>
</comment>
<comment type="function">
    <text evidence="4">Catalyzes ATP-dependent phosphorylation of adenosylcobinamide and addition of GMP to adenosylcobinamide phosphate.</text>
</comment>
<comment type="catalytic activity">
    <reaction evidence="2">
        <text>adenosylcob(III)inamide phosphate + GTP + H(+) = adenosylcob(III)inamide-GDP + diphosphate</text>
        <dbReference type="Rhea" id="RHEA:22712"/>
        <dbReference type="ChEBI" id="CHEBI:15378"/>
        <dbReference type="ChEBI" id="CHEBI:33019"/>
        <dbReference type="ChEBI" id="CHEBI:37565"/>
        <dbReference type="ChEBI" id="CHEBI:58502"/>
        <dbReference type="ChEBI" id="CHEBI:60487"/>
        <dbReference type="EC" id="2.7.7.62"/>
    </reaction>
</comment>
<feature type="binding site" evidence="19">
    <location>
        <position position="71"/>
    </location>
    <ligand>
        <name>GTP</name>
        <dbReference type="ChEBI" id="CHEBI:37565"/>
    </ligand>
</feature>
<comment type="caution">
    <text evidence="20">The sequence shown here is derived from an EMBL/GenBank/DDBJ whole genome shotgun (WGS) entry which is preliminary data.</text>
</comment>
<dbReference type="UniPathway" id="UPA00148">
    <property type="reaction ID" value="UER00236"/>
</dbReference>
<dbReference type="EMBL" id="QVTD01000010">
    <property type="protein sequence ID" value="RFU62400.1"/>
    <property type="molecule type" value="Genomic_DNA"/>
</dbReference>
<evidence type="ECO:0000256" key="12">
    <source>
        <dbReference type="ARBA" id="ARBA00022741"/>
    </source>
</evidence>
<feature type="binding site" evidence="19">
    <location>
        <begin position="57"/>
        <end position="60"/>
    </location>
    <ligand>
        <name>GTP</name>
        <dbReference type="ChEBI" id="CHEBI:37565"/>
    </ligand>
</feature>
<dbReference type="EC" id="2.7.1.156" evidence="8"/>
<keyword evidence="13 20" id="KW-0418">Kinase</keyword>
<evidence type="ECO:0000256" key="4">
    <source>
        <dbReference type="ARBA" id="ARBA00003889"/>
    </source>
</evidence>
<dbReference type="PANTHER" id="PTHR34848:SF1">
    <property type="entry name" value="BIFUNCTIONAL ADENOSYLCOBALAMIN BIOSYNTHESIS PROTEIN COBU"/>
    <property type="match status" value="1"/>
</dbReference>
<dbReference type="PANTHER" id="PTHR34848">
    <property type="match status" value="1"/>
</dbReference>
<evidence type="ECO:0000256" key="19">
    <source>
        <dbReference type="PIRSR" id="PIRSR006135-2"/>
    </source>
</evidence>
<dbReference type="OrthoDB" id="9799422at2"/>
<evidence type="ECO:0000256" key="2">
    <source>
        <dbReference type="ARBA" id="ARBA00000711"/>
    </source>
</evidence>
<comment type="similarity">
    <text evidence="7">Belongs to the CobU/CobP family.</text>
</comment>
<keyword evidence="21" id="KW-1185">Reference proteome</keyword>
<feature type="binding site" evidence="19">
    <location>
        <position position="92"/>
    </location>
    <ligand>
        <name>GTP</name>
        <dbReference type="ChEBI" id="CHEBI:37565"/>
    </ligand>
</feature>
<accession>A0A372L9V1</accession>
<dbReference type="Gene3D" id="3.40.50.300">
    <property type="entry name" value="P-loop containing nucleotide triphosphate hydrolases"/>
    <property type="match status" value="1"/>
</dbReference>
<dbReference type="CDD" id="cd00544">
    <property type="entry name" value="CobU"/>
    <property type="match status" value="1"/>
</dbReference>
<sequence length="194" mass="21169">MAHSSLIFVSGGVRSGKSSFAEELAITLSNKNGDPLVYIACGISGDREMNERIARHKTDRENSNYHWFTLEYPVAIERAVPSISPNSIVLLDCLTTLLNNEMFPPMGGFDEWKRADFLESVKESIMSGISKIRKQAACVIIVSNEVLHAPMLDDGATRAYAKMIGSLHQEIVAMSDSAYLLEAGCALPMKGGAE</sequence>
<proteinExistence type="inferred from homology"/>
<dbReference type="EC" id="2.7.7.62" evidence="9"/>
<feature type="active site" description="GMP-histidine intermediate" evidence="18">
    <location>
        <position position="56"/>
    </location>
</feature>
<evidence type="ECO:0000256" key="16">
    <source>
        <dbReference type="ARBA" id="ARBA00029570"/>
    </source>
</evidence>
<evidence type="ECO:0000256" key="10">
    <source>
        <dbReference type="ARBA" id="ARBA00022573"/>
    </source>
</evidence>
<keyword evidence="12 19" id="KW-0547">Nucleotide-binding</keyword>
<gene>
    <name evidence="20" type="ORF">D0466_14580</name>
</gene>
<evidence type="ECO:0000256" key="13">
    <source>
        <dbReference type="ARBA" id="ARBA00022777"/>
    </source>
</evidence>
<evidence type="ECO:0000256" key="6">
    <source>
        <dbReference type="ARBA" id="ARBA00005159"/>
    </source>
</evidence>
<feature type="binding site" evidence="19">
    <location>
        <begin position="40"/>
        <end position="42"/>
    </location>
    <ligand>
        <name>GTP</name>
        <dbReference type="ChEBI" id="CHEBI:37565"/>
    </ligand>
</feature>
<dbReference type="InterPro" id="IPR027417">
    <property type="entry name" value="P-loop_NTPase"/>
</dbReference>
<evidence type="ECO:0000256" key="8">
    <source>
        <dbReference type="ARBA" id="ARBA00012016"/>
    </source>
</evidence>
<keyword evidence="15 19" id="KW-0342">GTP-binding</keyword>
<comment type="pathway">
    <text evidence="6">Cofactor biosynthesis; adenosylcobalamin biosynthesis; adenosylcobalamin from cob(II)yrinate a,c-diamide: step 5/7.</text>
</comment>
<evidence type="ECO:0000256" key="15">
    <source>
        <dbReference type="ARBA" id="ARBA00023134"/>
    </source>
</evidence>
<dbReference type="GO" id="GO:0008820">
    <property type="term" value="F:cobinamide phosphate guanylyltransferase activity"/>
    <property type="evidence" value="ECO:0007669"/>
    <property type="project" value="UniProtKB-EC"/>
</dbReference>
<organism evidence="20 21">
    <name type="scientific">Peribacillus glennii</name>
    <dbReference type="NCBI Taxonomy" id="2303991"/>
    <lineage>
        <taxon>Bacteria</taxon>
        <taxon>Bacillati</taxon>
        <taxon>Bacillota</taxon>
        <taxon>Bacilli</taxon>
        <taxon>Bacillales</taxon>
        <taxon>Bacillaceae</taxon>
        <taxon>Peribacillus</taxon>
    </lineage>
</organism>
<evidence type="ECO:0000256" key="9">
    <source>
        <dbReference type="ARBA" id="ARBA00012523"/>
    </source>
</evidence>
<dbReference type="PIRSF" id="PIRSF006135">
    <property type="entry name" value="CobU"/>
    <property type="match status" value="1"/>
</dbReference>
<evidence type="ECO:0000256" key="1">
    <source>
        <dbReference type="ARBA" id="ARBA00000312"/>
    </source>
</evidence>